<reference evidence="1" key="1">
    <citation type="submission" date="2020-03" db="EMBL/GenBank/DDBJ databases">
        <title>The deep terrestrial virosphere.</title>
        <authorList>
            <person name="Holmfeldt K."/>
            <person name="Nilsson E."/>
            <person name="Simone D."/>
            <person name="Lopez-Fernandez M."/>
            <person name="Wu X."/>
            <person name="de Brujin I."/>
            <person name="Lundin D."/>
            <person name="Andersson A."/>
            <person name="Bertilsson S."/>
            <person name="Dopson M."/>
        </authorList>
    </citation>
    <scope>NUCLEOTIDE SEQUENCE</scope>
    <source>
        <strain evidence="1">MM415A01533</strain>
    </source>
</reference>
<dbReference type="AlphaFoldDB" id="A0A6M3K3R2"/>
<dbReference type="EMBL" id="MT142217">
    <property type="protein sequence ID" value="QJA76311.1"/>
    <property type="molecule type" value="Genomic_DNA"/>
</dbReference>
<accession>A0A6M3K3R2</accession>
<proteinExistence type="predicted"/>
<name>A0A6M3K3R2_9ZZZZ</name>
<gene>
    <name evidence="1" type="ORF">MM415A01533_0010</name>
</gene>
<evidence type="ECO:0000313" key="1">
    <source>
        <dbReference type="EMBL" id="QJA76311.1"/>
    </source>
</evidence>
<organism evidence="1">
    <name type="scientific">viral metagenome</name>
    <dbReference type="NCBI Taxonomy" id="1070528"/>
    <lineage>
        <taxon>unclassified sequences</taxon>
        <taxon>metagenomes</taxon>
        <taxon>organismal metagenomes</taxon>
    </lineage>
</organism>
<sequence>MKKKDKYPERIIVWEASDEFQNGLWLKTDLDNLNGNEGDIAIYQKVAVKKIKREISIVT</sequence>
<protein>
    <submittedName>
        <fullName evidence="1">Uncharacterized protein</fullName>
    </submittedName>
</protein>